<name>E8R622_ISOPI</name>
<accession>E8R622</accession>
<keyword evidence="4" id="KW-1185">Reference proteome</keyword>
<dbReference type="InParanoid" id="E8R622"/>
<dbReference type="PANTHER" id="PTHR42957">
    <property type="entry name" value="HELICASE MJ1565-RELATED"/>
    <property type="match status" value="1"/>
</dbReference>
<evidence type="ECO:0000313" key="3">
    <source>
        <dbReference type="EMBL" id="ADV63924.1"/>
    </source>
</evidence>
<dbReference type="STRING" id="575540.Isop_3363"/>
<dbReference type="eggNOG" id="COG0433">
    <property type="taxonomic scope" value="Bacteria"/>
</dbReference>
<organism evidence="3 4">
    <name type="scientific">Isosphaera pallida (strain ATCC 43644 / DSM 9630 / IS1B)</name>
    <dbReference type="NCBI Taxonomy" id="575540"/>
    <lineage>
        <taxon>Bacteria</taxon>
        <taxon>Pseudomonadati</taxon>
        <taxon>Planctomycetota</taxon>
        <taxon>Planctomycetia</taxon>
        <taxon>Isosphaerales</taxon>
        <taxon>Isosphaeraceae</taxon>
        <taxon>Isosphaera</taxon>
    </lineage>
</organism>
<dbReference type="Proteomes" id="UP000008631">
    <property type="component" value="Chromosome"/>
</dbReference>
<dbReference type="InterPro" id="IPR008571">
    <property type="entry name" value="HerA-like"/>
</dbReference>
<dbReference type="Gene3D" id="3.40.50.300">
    <property type="entry name" value="P-loop containing nucleotide triphosphate hydrolases"/>
    <property type="match status" value="2"/>
</dbReference>
<evidence type="ECO:0000313" key="4">
    <source>
        <dbReference type="Proteomes" id="UP000008631"/>
    </source>
</evidence>
<protein>
    <submittedName>
        <fullName evidence="3">AAA ATPase</fullName>
    </submittedName>
</protein>
<dbReference type="Pfam" id="PF01935">
    <property type="entry name" value="DUF87"/>
    <property type="match status" value="1"/>
</dbReference>
<dbReference type="InterPro" id="IPR027417">
    <property type="entry name" value="P-loop_NTPase"/>
</dbReference>
<gene>
    <name evidence="3" type="ordered locus">Isop_3363</name>
</gene>
<dbReference type="InterPro" id="IPR002789">
    <property type="entry name" value="HerA_central"/>
</dbReference>
<reference key="1">
    <citation type="submission" date="2010-11" db="EMBL/GenBank/DDBJ databases">
        <title>The complete sequence of chromosome of Isophaera pallida ATCC 43644.</title>
        <authorList>
            <consortium name="US DOE Joint Genome Institute (JGI-PGF)"/>
            <person name="Lucas S."/>
            <person name="Copeland A."/>
            <person name="Lapidus A."/>
            <person name="Bruce D."/>
            <person name="Goodwin L."/>
            <person name="Pitluck S."/>
            <person name="Kyrpides N."/>
            <person name="Mavromatis K."/>
            <person name="Pagani I."/>
            <person name="Ivanova N."/>
            <person name="Saunders E."/>
            <person name="Brettin T."/>
            <person name="Detter J.C."/>
            <person name="Han C."/>
            <person name="Tapia R."/>
            <person name="Land M."/>
            <person name="Hauser L."/>
            <person name="Markowitz V."/>
            <person name="Cheng J.-F."/>
            <person name="Hugenholtz P."/>
            <person name="Woyke T."/>
            <person name="Wu D."/>
            <person name="Eisen J.A."/>
        </authorList>
    </citation>
    <scope>NUCLEOTIDE SEQUENCE</scope>
    <source>
        <strain>ATCC 43644</strain>
    </source>
</reference>
<reference evidence="3 4" key="2">
    <citation type="journal article" date="2011" name="Stand. Genomic Sci.">
        <title>Complete genome sequence of Isosphaera pallida type strain (IS1B).</title>
        <authorList>
            <consortium name="US DOE Joint Genome Institute (JGI-PGF)"/>
            <person name="Goker M."/>
            <person name="Cleland D."/>
            <person name="Saunders E."/>
            <person name="Lapidus A."/>
            <person name="Nolan M."/>
            <person name="Lucas S."/>
            <person name="Hammon N."/>
            <person name="Deshpande S."/>
            <person name="Cheng J.F."/>
            <person name="Tapia R."/>
            <person name="Han C."/>
            <person name="Goodwin L."/>
            <person name="Pitluck S."/>
            <person name="Liolios K."/>
            <person name="Pagani I."/>
            <person name="Ivanova N."/>
            <person name="Mavromatis K."/>
            <person name="Pati A."/>
            <person name="Chen A."/>
            <person name="Palaniappan K."/>
            <person name="Land M."/>
            <person name="Hauser L."/>
            <person name="Chang Y.J."/>
            <person name="Jeffries C.D."/>
            <person name="Detter J.C."/>
            <person name="Beck B."/>
            <person name="Woyke T."/>
            <person name="Bristow J."/>
            <person name="Eisen J.A."/>
            <person name="Markowitz V."/>
            <person name="Hugenholtz P."/>
            <person name="Kyrpides N.C."/>
            <person name="Klenk H.P."/>
        </authorList>
    </citation>
    <scope>NUCLEOTIDE SEQUENCE [LARGE SCALE GENOMIC DNA]</scope>
    <source>
        <strain evidence="4">ATCC 43644 / DSM 9630 / IS1B</strain>
    </source>
</reference>
<feature type="region of interest" description="Disordered" evidence="1">
    <location>
        <begin position="627"/>
        <end position="650"/>
    </location>
</feature>
<sequence>MSTERNQDVAVIGSPSSNTELTTVSAKLSHRRRARRLSMSTERNQDVAVIGSPSSNTELTLDLLLEATKERMVGALTAFRAEQNGTPIISVGQVVGIELRNRWHEDSVFRNLVKRTGEIPPITNRQDTRIADLVVGATFRQGSNGYEPEVLGMVPPTGTRVFRVNQALLNELLSVYQKEKEIVYLGKAYANDVLYPMWFKHFGSGVGGAGEAYHLGVFGKTGSGKSGLAKMMLCAYARHPQLGILVIDPQGEFSLELSGKRVGQQGLQLDQAIRAQGRPIEVFRIGDIQLDDWDTFEEMLISLRFFEQLQIPSASAENARRAAEVVRQALEGTHKLDALETLPVLQAALNAINDPNNAGFIYTTRQRAQQLQQRVQRFLNDKQAQNQLLAKTWQPICRLFTRGQDRHRLYSFGQQQHGIVNRLLGSAGDNSPRPVIVIDISRQGNQRFWSEELQRRILAKLLNILVAQATSALSTEQSANVLVLLDEAHRHAPSGRLDEGSEADRLRSLLRRAVRETRKYGIGWFFISQTLGGIDNEILQQLRILAFGFGLAMGTEFDRLRDFAGGDKRSLELYQSFRDPQSFPRRDLQEFPFMAVGPVSPLAFSGKPIFFTAFTDPAEFLRVNQMGRANNKADNGRRAKSTRPGPSSSS</sequence>
<dbReference type="AlphaFoldDB" id="E8R622"/>
<dbReference type="KEGG" id="ipa:Isop_3363"/>
<dbReference type="HOGENOM" id="CLU_031945_0_0_0"/>
<proteinExistence type="predicted"/>
<dbReference type="RefSeq" id="WP_013566212.1">
    <property type="nucleotide sequence ID" value="NC_014962.1"/>
</dbReference>
<feature type="domain" description="AAA+ ATPase" evidence="2">
    <location>
        <begin position="211"/>
        <end position="549"/>
    </location>
</feature>
<dbReference type="SUPFAM" id="SSF52540">
    <property type="entry name" value="P-loop containing nucleoside triphosphate hydrolases"/>
    <property type="match status" value="1"/>
</dbReference>
<dbReference type="PANTHER" id="PTHR42957:SF1">
    <property type="entry name" value="HELICASE MJ1565-RELATED"/>
    <property type="match status" value="1"/>
</dbReference>
<dbReference type="SMART" id="SM00382">
    <property type="entry name" value="AAA"/>
    <property type="match status" value="1"/>
</dbReference>
<evidence type="ECO:0000259" key="2">
    <source>
        <dbReference type="SMART" id="SM00382"/>
    </source>
</evidence>
<evidence type="ECO:0000256" key="1">
    <source>
        <dbReference type="SAM" id="MobiDB-lite"/>
    </source>
</evidence>
<dbReference type="EMBL" id="CP002353">
    <property type="protein sequence ID" value="ADV63924.1"/>
    <property type="molecule type" value="Genomic_DNA"/>
</dbReference>
<dbReference type="InterPro" id="IPR003593">
    <property type="entry name" value="AAA+_ATPase"/>
</dbReference>